<dbReference type="InterPro" id="IPR020901">
    <property type="entry name" value="Prtase_inh_Kunz-CS"/>
</dbReference>
<dbReference type="Pfam" id="PF00014">
    <property type="entry name" value="Kunitz_BPTI"/>
    <property type="match status" value="2"/>
</dbReference>
<dbReference type="Pfam" id="PF00008">
    <property type="entry name" value="EGF"/>
    <property type="match status" value="1"/>
</dbReference>
<dbReference type="PROSITE" id="PS00022">
    <property type="entry name" value="EGF_1"/>
    <property type="match status" value="2"/>
</dbReference>
<dbReference type="PANTHER" id="PTHR10083">
    <property type="entry name" value="KUNITZ-TYPE PROTEASE INHIBITOR-RELATED"/>
    <property type="match status" value="1"/>
</dbReference>
<dbReference type="PROSITE" id="PS50026">
    <property type="entry name" value="EGF_3"/>
    <property type="match status" value="2"/>
</dbReference>
<feature type="disulfide bond" evidence="3">
    <location>
        <begin position="174"/>
        <end position="183"/>
    </location>
</feature>
<comment type="caution">
    <text evidence="4">The sequence shown here is derived from an EMBL/GenBank/DDBJ whole genome shotgun (WGS) entry which is preliminary data.</text>
</comment>
<dbReference type="SUPFAM" id="SSF57362">
    <property type="entry name" value="BPTI-like"/>
    <property type="match status" value="2"/>
</dbReference>
<dbReference type="GO" id="GO:0005615">
    <property type="term" value="C:extracellular space"/>
    <property type="evidence" value="ECO:0007669"/>
    <property type="project" value="TreeGrafter"/>
</dbReference>
<gene>
    <name evidence="4" type="ORF">OFUS_LOCUS22342</name>
</gene>
<sequence>MMLMGIFSKFLLPWTSMLLLTIISHNYNILICHGVTLKGHSATQPENHKDGSVRLMGLRESNDRERLDILEIAVNRLVNKLSHLQKQNEELIGRVSYLETCDCQRSCFDNGTWYRSKQIWRPQKCTICECKGGGAICRQDKESQECIGKCRKSPCKNEGVCVADGTARGYSCLCPHGYSGPDCSVKINPCSYPPKVGSCNENVTKYFYSERYQNCRSYQYSGCGGSVNNFHTWIDCHDVCEVGACYHRNYNTRKIAGIELTILQPLIKCQKLNIPTCQNLGQVPQSDIEHEVISFHAGQSCRADIYESPMACQLGQTMYKYGEKFKSGCEGCQCLPRGHIKCRCTKLAVRKEIRNMSLPELKRFKNTLTTMNNSSLHTFMGDMANIYSTHVMQAQSTPFFLPWHRLYLRYIERKLQEINCDVTIPYLDFISDSRNLTGITLKYFEFFEESDANNDDYATMVNNERKRGGEDAVKQSRNKVIKNSEYNLMKNSVPSLIDVLLILQERDYLKMSKGLQTISTYFHWFYFKHFGTKLNPTDPIFLFVHAYIDNLYWTWQTGPSFVNNEHNYPSTYIEVPMMPFKTKPYYVLKSEAQLCVTYARGRTNSQQGGNVTSKQKMELHNTLWRILIQQKRTFLNTLKRSCHTLQPIPEFITNQLWLMEAPCLKGSPNNKNTQKTEIPGSFRESYCFDVSIFTLAMMCNDSYAKCNMNPCIDVTCVAYPKAVCTIDFCDKCQAKWVYVGKVIDCTPKKDYCNPSPCVNSGTCMASNWPDRPDLVTCKCHVGYQGRFCQFEARHRCTLPLDKGEPCNSTMLLRWYHNSETNKCEKFSYNGCYGNSNNFPSFNACRARCFIGACCYRNAKRQDVTYGYDPEGYDRYGFDIEGNGKES</sequence>
<dbReference type="InterPro" id="IPR036880">
    <property type="entry name" value="Kunitz_BPTI_sf"/>
</dbReference>
<dbReference type="EMBL" id="CAIIXF020000011">
    <property type="protein sequence ID" value="CAH1798170.1"/>
    <property type="molecule type" value="Genomic_DNA"/>
</dbReference>
<dbReference type="InterPro" id="IPR000742">
    <property type="entry name" value="EGF"/>
</dbReference>
<dbReference type="Gene3D" id="2.10.25.10">
    <property type="entry name" value="Laminin"/>
    <property type="match status" value="2"/>
</dbReference>
<dbReference type="PROSITE" id="PS00280">
    <property type="entry name" value="BPTI_KUNITZ_1"/>
    <property type="match status" value="1"/>
</dbReference>
<dbReference type="PROSITE" id="PS01186">
    <property type="entry name" value="EGF_2"/>
    <property type="match status" value="2"/>
</dbReference>
<dbReference type="CDD" id="cd00054">
    <property type="entry name" value="EGF_CA"/>
    <property type="match status" value="1"/>
</dbReference>
<dbReference type="Proteomes" id="UP000749559">
    <property type="component" value="Unassembled WGS sequence"/>
</dbReference>
<dbReference type="Pfam" id="PF00264">
    <property type="entry name" value="Tyrosinase"/>
    <property type="match status" value="1"/>
</dbReference>
<comment type="caution">
    <text evidence="3">Lacks conserved residue(s) required for the propagation of feature annotation.</text>
</comment>
<dbReference type="OrthoDB" id="6132182at2759"/>
<dbReference type="PRINTS" id="PR00759">
    <property type="entry name" value="BASICPTASE"/>
</dbReference>
<reference evidence="4" key="1">
    <citation type="submission" date="2022-03" db="EMBL/GenBank/DDBJ databases">
        <authorList>
            <person name="Martin C."/>
        </authorList>
    </citation>
    <scope>NUCLEOTIDE SEQUENCE</scope>
</reference>
<dbReference type="InterPro" id="IPR002227">
    <property type="entry name" value="Tyrosinase_Cu-bd"/>
</dbReference>
<dbReference type="PANTHER" id="PTHR10083:SF374">
    <property type="entry name" value="BPTI_KUNITZ INHIBITOR DOMAIN-CONTAINING PROTEIN"/>
    <property type="match status" value="1"/>
</dbReference>
<organism evidence="4 5">
    <name type="scientific">Owenia fusiformis</name>
    <name type="common">Polychaete worm</name>
    <dbReference type="NCBI Taxonomy" id="6347"/>
    <lineage>
        <taxon>Eukaryota</taxon>
        <taxon>Metazoa</taxon>
        <taxon>Spiralia</taxon>
        <taxon>Lophotrochozoa</taxon>
        <taxon>Annelida</taxon>
        <taxon>Polychaeta</taxon>
        <taxon>Sedentaria</taxon>
        <taxon>Canalipalpata</taxon>
        <taxon>Sabellida</taxon>
        <taxon>Oweniida</taxon>
        <taxon>Oweniidae</taxon>
        <taxon>Owenia</taxon>
    </lineage>
</organism>
<dbReference type="SUPFAM" id="SSF48056">
    <property type="entry name" value="Di-copper centre-containing domain"/>
    <property type="match status" value="1"/>
</dbReference>
<keyword evidence="5" id="KW-1185">Reference proteome</keyword>
<accession>A0A8J1TDZ8</accession>
<dbReference type="Gene3D" id="1.10.1280.10">
    <property type="entry name" value="Di-copper center containing domain from catechol oxidase"/>
    <property type="match status" value="1"/>
</dbReference>
<dbReference type="AlphaFoldDB" id="A0A8J1TDZ8"/>
<evidence type="ECO:0000256" key="3">
    <source>
        <dbReference type="PROSITE-ProRule" id="PRU00076"/>
    </source>
</evidence>
<feature type="disulfide bond" evidence="3">
    <location>
        <begin position="155"/>
        <end position="172"/>
    </location>
</feature>
<dbReference type="InterPro" id="IPR050098">
    <property type="entry name" value="TFPI/VKTCI-like"/>
</dbReference>
<dbReference type="SMART" id="SM00131">
    <property type="entry name" value="KU"/>
    <property type="match status" value="2"/>
</dbReference>
<proteinExistence type="predicted"/>
<feature type="disulfide bond" evidence="3">
    <location>
        <begin position="779"/>
        <end position="788"/>
    </location>
</feature>
<dbReference type="GO" id="GO:0004867">
    <property type="term" value="F:serine-type endopeptidase inhibitor activity"/>
    <property type="evidence" value="ECO:0007669"/>
    <property type="project" value="InterPro"/>
</dbReference>
<keyword evidence="1 3" id="KW-0245">EGF-like domain</keyword>
<dbReference type="Gene3D" id="4.10.410.10">
    <property type="entry name" value="Pancreatic trypsin inhibitor Kunitz domain"/>
    <property type="match status" value="2"/>
</dbReference>
<dbReference type="InterPro" id="IPR002223">
    <property type="entry name" value="Kunitz_BPTI"/>
</dbReference>
<dbReference type="GO" id="GO:0016491">
    <property type="term" value="F:oxidoreductase activity"/>
    <property type="evidence" value="ECO:0007669"/>
    <property type="project" value="InterPro"/>
</dbReference>
<dbReference type="PRINTS" id="PR00092">
    <property type="entry name" value="TYROSINASE"/>
</dbReference>
<dbReference type="PROSITE" id="PS00498">
    <property type="entry name" value="TYROSINASE_2"/>
    <property type="match status" value="1"/>
</dbReference>
<name>A0A8J1TDZ8_OWEFU</name>
<dbReference type="FunFam" id="2.10.25.10:FF:000118">
    <property type="entry name" value="protein delta homolog 2"/>
    <property type="match status" value="1"/>
</dbReference>
<evidence type="ECO:0000256" key="1">
    <source>
        <dbReference type="ARBA" id="ARBA00022536"/>
    </source>
</evidence>
<evidence type="ECO:0000313" key="4">
    <source>
        <dbReference type="EMBL" id="CAH1798170.1"/>
    </source>
</evidence>
<feature type="non-terminal residue" evidence="4">
    <location>
        <position position="886"/>
    </location>
</feature>
<dbReference type="InterPro" id="IPR008922">
    <property type="entry name" value="Di-copper_centre_dom_sf"/>
</dbReference>
<evidence type="ECO:0000256" key="2">
    <source>
        <dbReference type="ARBA" id="ARBA00023157"/>
    </source>
</evidence>
<dbReference type="PROSITE" id="PS50279">
    <property type="entry name" value="BPTI_KUNITZ_2"/>
    <property type="match status" value="2"/>
</dbReference>
<protein>
    <submittedName>
        <fullName evidence="4">Uncharacterized protein</fullName>
    </submittedName>
</protein>
<evidence type="ECO:0000313" key="5">
    <source>
        <dbReference type="Proteomes" id="UP000749559"/>
    </source>
</evidence>
<dbReference type="Gene3D" id="2.10.70.10">
    <property type="entry name" value="Complement Module, domain 1"/>
    <property type="match status" value="1"/>
</dbReference>
<dbReference type="SUPFAM" id="SSF57196">
    <property type="entry name" value="EGF/Laminin"/>
    <property type="match status" value="2"/>
</dbReference>
<dbReference type="CDD" id="cd00109">
    <property type="entry name" value="Kunitz-type"/>
    <property type="match status" value="2"/>
</dbReference>
<keyword evidence="2 3" id="KW-1015">Disulfide bond</keyword>
<dbReference type="SMART" id="SM00181">
    <property type="entry name" value="EGF"/>
    <property type="match status" value="2"/>
</dbReference>